<evidence type="ECO:0000313" key="2">
    <source>
        <dbReference type="EMBL" id="MEE2032438.1"/>
    </source>
</evidence>
<feature type="region of interest" description="Disordered" evidence="1">
    <location>
        <begin position="260"/>
        <end position="309"/>
    </location>
</feature>
<reference evidence="2 3" key="1">
    <citation type="submission" date="2023-08" db="EMBL/GenBank/DDBJ databases">
        <authorList>
            <person name="Girao M."/>
            <person name="Carvalho M.F."/>
        </authorList>
    </citation>
    <scope>NUCLEOTIDE SEQUENCE [LARGE SCALE GENOMIC DNA]</scope>
    <source>
        <strain evidence="2 3">CC-R104</strain>
    </source>
</reference>
<keyword evidence="3" id="KW-1185">Reference proteome</keyword>
<gene>
    <name evidence="2" type="ORF">Q8814_10005</name>
</gene>
<proteinExistence type="predicted"/>
<sequence length="309" mass="34083">MGASVDGDRLFLEFPTVHADAELTVSFHRTVRVPDDGRSYPLPPSLGRFPLRVVEGGLVLPVWQSEACWIKFDSRYPFLVKVGSGRIDAVTGRPWNATPDFEAEDYFEVPAQPWIDGFCVAQGTVRQFVAAPLGRGDTVEEQLASGTPLGGVQIVAYPIRPEIWDERKRLEVRQPIQAFTAVSAPMGFGAGGAIDQGIATPVEPSGAWDLDHRSTVHVRLANSAEWETLTGSPPPTEPTSAAEYTKRGFPWFELYDEGTARQGSPELAEVETVTQRAERRGDEPPAGNESIEVPEPIRIRRRRERPDPI</sequence>
<name>A0ABU7JQY1_9NOCA</name>
<dbReference type="EMBL" id="JAUZMZ010000044">
    <property type="protein sequence ID" value="MEE2032438.1"/>
    <property type="molecule type" value="Genomic_DNA"/>
</dbReference>
<protein>
    <recommendedName>
        <fullName evidence="4">Integral membrane protein</fullName>
    </recommendedName>
</protein>
<comment type="caution">
    <text evidence="2">The sequence shown here is derived from an EMBL/GenBank/DDBJ whole genome shotgun (WGS) entry which is preliminary data.</text>
</comment>
<dbReference type="RefSeq" id="WP_330151858.1">
    <property type="nucleotide sequence ID" value="NZ_JAUZMZ010000044.1"/>
</dbReference>
<accession>A0ABU7JQY1</accession>
<organism evidence="2 3">
    <name type="scientific">Rhodococcus chondri</name>
    <dbReference type="NCBI Taxonomy" id="3065941"/>
    <lineage>
        <taxon>Bacteria</taxon>
        <taxon>Bacillati</taxon>
        <taxon>Actinomycetota</taxon>
        <taxon>Actinomycetes</taxon>
        <taxon>Mycobacteriales</taxon>
        <taxon>Nocardiaceae</taxon>
        <taxon>Rhodococcus</taxon>
    </lineage>
</organism>
<evidence type="ECO:0008006" key="4">
    <source>
        <dbReference type="Google" id="ProtNLM"/>
    </source>
</evidence>
<evidence type="ECO:0000313" key="3">
    <source>
        <dbReference type="Proteomes" id="UP001331936"/>
    </source>
</evidence>
<dbReference type="Proteomes" id="UP001331936">
    <property type="component" value="Unassembled WGS sequence"/>
</dbReference>
<evidence type="ECO:0000256" key="1">
    <source>
        <dbReference type="SAM" id="MobiDB-lite"/>
    </source>
</evidence>